<dbReference type="RefSeq" id="WP_380829655.1">
    <property type="nucleotide sequence ID" value="NZ_JBHTCG010000021.1"/>
</dbReference>
<dbReference type="PRINTS" id="PR01036">
    <property type="entry name" value="TCRTETB"/>
</dbReference>
<feature type="transmembrane region" description="Helical" evidence="5">
    <location>
        <begin position="147"/>
        <end position="169"/>
    </location>
</feature>
<sequence>MSLTAVTAPPRSGKTPRTTLAVACAAPLLALLNYTVPMVTLPETAQALGAGPTGPAWILNAVSLGLAALLLVAGAIADDHGRRRTFVAGTATLAAGGVVAALAPTTLVFVLARLVQGGASAALLAASLGIIGHAFPAGHDRVRATGLYGAMLGLGVALGPLVSGVLATAASWRGVYWTVALSAAVLAVVAHRSLPESRAAEPRRVDVPGVVTLSLGLAALIAGVIEGRLGWGRPVVLWAFAAAVVLLAAFAVIETRRREPMLDMGLFRRPPFLVATGGALVTGFALIGLMSYLPTVLQVTRGMTPLGSAALFSIWSGLSFVAALQARRFLPHARARLALGLALSGVGTPVLLGLVTGWSWWKVVLGLAVSGVGSGLVNAALTHLAIESVPQHRVSMGSGANNTARYVGSSLGVAMIAAIVGGHGPAGGIDIGIAVCSALMLLTALAVALVRTHRA</sequence>
<dbReference type="Gene3D" id="1.20.1250.20">
    <property type="entry name" value="MFS general substrate transporter like domains"/>
    <property type="match status" value="1"/>
</dbReference>
<dbReference type="SUPFAM" id="SSF103473">
    <property type="entry name" value="MFS general substrate transporter"/>
    <property type="match status" value="2"/>
</dbReference>
<dbReference type="Pfam" id="PF07690">
    <property type="entry name" value="MFS_1"/>
    <property type="match status" value="1"/>
</dbReference>
<evidence type="ECO:0000259" key="6">
    <source>
        <dbReference type="PROSITE" id="PS50850"/>
    </source>
</evidence>
<dbReference type="PANTHER" id="PTHR42718">
    <property type="entry name" value="MAJOR FACILITATOR SUPERFAMILY MULTIDRUG TRANSPORTER MFSC"/>
    <property type="match status" value="1"/>
</dbReference>
<keyword evidence="8" id="KW-1185">Reference proteome</keyword>
<feature type="transmembrane region" description="Helical" evidence="5">
    <location>
        <begin position="206"/>
        <end position="225"/>
    </location>
</feature>
<dbReference type="Gene3D" id="1.20.1720.10">
    <property type="entry name" value="Multidrug resistance protein D"/>
    <property type="match status" value="1"/>
</dbReference>
<dbReference type="InterPro" id="IPR036259">
    <property type="entry name" value="MFS_trans_sf"/>
</dbReference>
<comment type="caution">
    <text evidence="7">The sequence shown here is derived from an EMBL/GenBank/DDBJ whole genome shotgun (WGS) entry which is preliminary data.</text>
</comment>
<feature type="transmembrane region" description="Helical" evidence="5">
    <location>
        <begin position="272"/>
        <end position="293"/>
    </location>
</feature>
<keyword evidence="3 5" id="KW-1133">Transmembrane helix</keyword>
<feature type="domain" description="Major facilitator superfamily (MFS) profile" evidence="6">
    <location>
        <begin position="19"/>
        <end position="455"/>
    </location>
</feature>
<dbReference type="InterPro" id="IPR020846">
    <property type="entry name" value="MFS_dom"/>
</dbReference>
<evidence type="ECO:0000256" key="3">
    <source>
        <dbReference type="ARBA" id="ARBA00022989"/>
    </source>
</evidence>
<protein>
    <submittedName>
        <fullName evidence="7">MFS transporter</fullName>
    </submittedName>
</protein>
<feature type="transmembrane region" description="Helical" evidence="5">
    <location>
        <begin position="406"/>
        <end position="425"/>
    </location>
</feature>
<evidence type="ECO:0000256" key="5">
    <source>
        <dbReference type="SAM" id="Phobius"/>
    </source>
</evidence>
<dbReference type="EMBL" id="JBHTCG010000021">
    <property type="protein sequence ID" value="MFC7385789.1"/>
    <property type="molecule type" value="Genomic_DNA"/>
</dbReference>
<reference evidence="8" key="1">
    <citation type="journal article" date="2019" name="Int. J. Syst. Evol. Microbiol.">
        <title>The Global Catalogue of Microorganisms (GCM) 10K type strain sequencing project: providing services to taxonomists for standard genome sequencing and annotation.</title>
        <authorList>
            <consortium name="The Broad Institute Genomics Platform"/>
            <consortium name="The Broad Institute Genome Sequencing Center for Infectious Disease"/>
            <person name="Wu L."/>
            <person name="Ma J."/>
        </authorList>
    </citation>
    <scope>NUCLEOTIDE SEQUENCE [LARGE SCALE GENOMIC DNA]</scope>
    <source>
        <strain evidence="8">CECT 7649</strain>
    </source>
</reference>
<organism evidence="7 8">
    <name type="scientific">Sphaerisporangium rhizosphaerae</name>
    <dbReference type="NCBI Taxonomy" id="2269375"/>
    <lineage>
        <taxon>Bacteria</taxon>
        <taxon>Bacillati</taxon>
        <taxon>Actinomycetota</taxon>
        <taxon>Actinomycetes</taxon>
        <taxon>Streptosporangiales</taxon>
        <taxon>Streptosporangiaceae</taxon>
        <taxon>Sphaerisporangium</taxon>
    </lineage>
</organism>
<keyword evidence="2 5" id="KW-0812">Transmembrane</keyword>
<comment type="subcellular location">
    <subcellularLocation>
        <location evidence="1">Cell membrane</location>
        <topology evidence="1">Multi-pass membrane protein</topology>
    </subcellularLocation>
</comment>
<dbReference type="Proteomes" id="UP001596496">
    <property type="component" value="Unassembled WGS sequence"/>
</dbReference>
<dbReference type="PANTHER" id="PTHR42718:SF49">
    <property type="entry name" value="EXPORT PROTEIN"/>
    <property type="match status" value="1"/>
</dbReference>
<feature type="transmembrane region" description="Helical" evidence="5">
    <location>
        <begin position="305"/>
        <end position="325"/>
    </location>
</feature>
<feature type="transmembrane region" description="Helical" evidence="5">
    <location>
        <begin position="118"/>
        <end position="135"/>
    </location>
</feature>
<evidence type="ECO:0000313" key="8">
    <source>
        <dbReference type="Proteomes" id="UP001596496"/>
    </source>
</evidence>
<gene>
    <name evidence="7" type="ORF">ACFQSB_26530</name>
</gene>
<feature type="transmembrane region" description="Helical" evidence="5">
    <location>
        <begin position="231"/>
        <end position="252"/>
    </location>
</feature>
<feature type="transmembrane region" description="Helical" evidence="5">
    <location>
        <begin position="175"/>
        <end position="194"/>
    </location>
</feature>
<feature type="transmembrane region" description="Helical" evidence="5">
    <location>
        <begin position="367"/>
        <end position="386"/>
    </location>
</feature>
<feature type="transmembrane region" description="Helical" evidence="5">
    <location>
        <begin position="57"/>
        <end position="77"/>
    </location>
</feature>
<accession>A0ABW2P903</accession>
<dbReference type="InterPro" id="IPR011701">
    <property type="entry name" value="MFS"/>
</dbReference>
<evidence type="ECO:0000313" key="7">
    <source>
        <dbReference type="EMBL" id="MFC7385789.1"/>
    </source>
</evidence>
<proteinExistence type="predicted"/>
<feature type="transmembrane region" description="Helical" evidence="5">
    <location>
        <begin position="431"/>
        <end position="450"/>
    </location>
</feature>
<evidence type="ECO:0000256" key="1">
    <source>
        <dbReference type="ARBA" id="ARBA00004651"/>
    </source>
</evidence>
<keyword evidence="4 5" id="KW-0472">Membrane</keyword>
<evidence type="ECO:0000256" key="4">
    <source>
        <dbReference type="ARBA" id="ARBA00023136"/>
    </source>
</evidence>
<feature type="transmembrane region" description="Helical" evidence="5">
    <location>
        <begin position="86"/>
        <end position="112"/>
    </location>
</feature>
<evidence type="ECO:0000256" key="2">
    <source>
        <dbReference type="ARBA" id="ARBA00022692"/>
    </source>
</evidence>
<name>A0ABW2P903_9ACTN</name>
<dbReference type="PROSITE" id="PS50850">
    <property type="entry name" value="MFS"/>
    <property type="match status" value="1"/>
</dbReference>
<feature type="transmembrane region" description="Helical" evidence="5">
    <location>
        <begin position="337"/>
        <end position="361"/>
    </location>
</feature>